<dbReference type="InterPro" id="IPR041635">
    <property type="entry name" value="Type_ISP_LLaBIII_C"/>
</dbReference>
<evidence type="ECO:0000259" key="1">
    <source>
        <dbReference type="Pfam" id="PF18135"/>
    </source>
</evidence>
<organism evidence="2 3">
    <name type="scientific">Flavobacterium fragile</name>
    <dbReference type="NCBI Taxonomy" id="2949085"/>
    <lineage>
        <taxon>Bacteria</taxon>
        <taxon>Pseudomonadati</taxon>
        <taxon>Bacteroidota</taxon>
        <taxon>Flavobacteriia</taxon>
        <taxon>Flavobacteriales</taxon>
        <taxon>Flavobacteriaceae</taxon>
        <taxon>Flavobacterium</taxon>
    </lineage>
</organism>
<dbReference type="RefSeq" id="WP_250582668.1">
    <property type="nucleotide sequence ID" value="NZ_JAMLJN010000010.1"/>
</dbReference>
<dbReference type="Pfam" id="PF18135">
    <property type="entry name" value="Type_ISP_C"/>
    <property type="match status" value="1"/>
</dbReference>
<comment type="caution">
    <text evidence="2">The sequence shown here is derived from an EMBL/GenBank/DDBJ whole genome shotgun (WGS) entry which is preliminary data.</text>
</comment>
<evidence type="ECO:0000313" key="2">
    <source>
        <dbReference type="EMBL" id="MCL9770916.1"/>
    </source>
</evidence>
<gene>
    <name evidence="2" type="ORF">NAT47_10845</name>
</gene>
<proteinExistence type="predicted"/>
<sequence length="116" mass="13363">MTRARASSRASWFRFAQWDAYFVGASSLEEKPLSALGTSPKEGNLGRVCINETQYFANVPEVARNFYIGGYQPAQKWLKDRKELELGFEDILHYQKIIVALTETDRIMKEIDKIEI</sequence>
<dbReference type="EMBL" id="JAMLJN010000010">
    <property type="protein sequence ID" value="MCL9770916.1"/>
    <property type="molecule type" value="Genomic_DNA"/>
</dbReference>
<keyword evidence="3" id="KW-1185">Reference proteome</keyword>
<feature type="domain" description="Type ISP restriction-modification enzyme LLaBIII C-terminal specificity" evidence="1">
    <location>
        <begin position="42"/>
        <end position="110"/>
    </location>
</feature>
<reference evidence="2 3" key="1">
    <citation type="submission" date="2022-05" db="EMBL/GenBank/DDBJ databases">
        <title>Flavobacterium sp., isolated from activated sludge.</title>
        <authorList>
            <person name="Ran Q."/>
        </authorList>
    </citation>
    <scope>NUCLEOTIDE SEQUENCE [LARGE SCALE GENOMIC DNA]</scope>
    <source>
        <strain evidence="2 3">HXWNR69</strain>
    </source>
</reference>
<evidence type="ECO:0000313" key="3">
    <source>
        <dbReference type="Proteomes" id="UP001203342"/>
    </source>
</evidence>
<dbReference type="Proteomes" id="UP001203342">
    <property type="component" value="Unassembled WGS sequence"/>
</dbReference>
<accession>A0ABT0TIV2</accession>
<protein>
    <recommendedName>
        <fullName evidence="1">Type ISP restriction-modification enzyme LLaBIII C-terminal specificity domain-containing protein</fullName>
    </recommendedName>
</protein>
<name>A0ABT0TIV2_9FLAO</name>